<dbReference type="HOGENOM" id="CLU_000022_17_7_2"/>
<dbReference type="AlphaFoldDB" id="C3MMY5"/>
<dbReference type="PANTHER" id="PTHR43767">
    <property type="entry name" value="LONG-CHAIN-FATTY-ACID--COA LIGASE"/>
    <property type="match status" value="1"/>
</dbReference>
<dbReference type="PANTHER" id="PTHR43767:SF1">
    <property type="entry name" value="NONRIBOSOMAL PEPTIDE SYNTHASE PES1 (EUROFUNG)-RELATED"/>
    <property type="match status" value="1"/>
</dbReference>
<dbReference type="SUPFAM" id="SSF56801">
    <property type="entry name" value="Acetyl-CoA synthetase-like"/>
    <property type="match status" value="1"/>
</dbReference>
<dbReference type="EMBL" id="CP001399">
    <property type="protein sequence ID" value="ACP34825.1"/>
    <property type="molecule type" value="Genomic_DNA"/>
</dbReference>
<accession>C3MMY5</accession>
<protein>
    <submittedName>
        <fullName evidence="2">AMP-dependent synthetase and ligase</fullName>
    </submittedName>
</protein>
<dbReference type="Proteomes" id="UP000001747">
    <property type="component" value="Chromosome"/>
</dbReference>
<evidence type="ECO:0000259" key="1">
    <source>
        <dbReference type="Pfam" id="PF13193"/>
    </source>
</evidence>
<dbReference type="GO" id="GO:0016878">
    <property type="term" value="F:acid-thiol ligase activity"/>
    <property type="evidence" value="ECO:0007669"/>
    <property type="project" value="UniProtKB-ARBA"/>
</dbReference>
<feature type="domain" description="AMP-binding enzyme C-terminal" evidence="1">
    <location>
        <begin position="20"/>
        <end position="92"/>
    </location>
</feature>
<proteinExistence type="predicted"/>
<evidence type="ECO:0000313" key="3">
    <source>
        <dbReference type="Proteomes" id="UP000001747"/>
    </source>
</evidence>
<dbReference type="Pfam" id="PF13193">
    <property type="entry name" value="AMP-binding_C"/>
    <property type="match status" value="1"/>
</dbReference>
<keyword evidence="2" id="KW-0436">Ligase</keyword>
<name>C3MMY5_SACI2</name>
<sequence length="109" mass="12685">MGRKKYMIKVSGVSVSPDFIEYIISKHLAVEKVGVIGVSDEEKGQVPIAFVKLRYNITESELLEWCKRNMAWYNVPKRIILLPSLPLTESGKVRREELIKIYNEIYNKR</sequence>
<dbReference type="InterPro" id="IPR025110">
    <property type="entry name" value="AMP-bd_C"/>
</dbReference>
<dbReference type="RefSeq" id="WP_012713219.1">
    <property type="nucleotide sequence ID" value="NC_012589.1"/>
</dbReference>
<dbReference type="GeneID" id="70692141"/>
<organism evidence="2 3">
    <name type="scientific">Saccharolobus islandicus (strain L.S.2.15 / Lassen #1)</name>
    <name type="common">Sulfolobus islandicus</name>
    <dbReference type="NCBI Taxonomy" id="429572"/>
    <lineage>
        <taxon>Archaea</taxon>
        <taxon>Thermoproteota</taxon>
        <taxon>Thermoprotei</taxon>
        <taxon>Sulfolobales</taxon>
        <taxon>Sulfolobaceae</taxon>
        <taxon>Saccharolobus</taxon>
    </lineage>
</organism>
<dbReference type="KEGG" id="sis:LS215_2996"/>
<reference evidence="2 3" key="1">
    <citation type="journal article" date="2009" name="Proc. Natl. Acad. Sci. U.S.A.">
        <title>Biogeography of the Sulfolobus islandicus pan-genome.</title>
        <authorList>
            <person name="Reno M.L."/>
            <person name="Held N.L."/>
            <person name="Fields C.J."/>
            <person name="Burke P.V."/>
            <person name="Whitaker R.J."/>
        </authorList>
    </citation>
    <scope>NUCLEOTIDE SEQUENCE [LARGE SCALE GENOMIC DNA]</scope>
    <source>
        <strain evidence="3">L.S.2.15 / Lassen #1</strain>
    </source>
</reference>
<dbReference type="InterPro" id="IPR045851">
    <property type="entry name" value="AMP-bd_C_sf"/>
</dbReference>
<dbReference type="Gene3D" id="3.30.300.30">
    <property type="match status" value="1"/>
</dbReference>
<gene>
    <name evidence="2" type="ordered locus">LS215_2996</name>
</gene>
<evidence type="ECO:0000313" key="2">
    <source>
        <dbReference type="EMBL" id="ACP34825.1"/>
    </source>
</evidence>
<dbReference type="InterPro" id="IPR050237">
    <property type="entry name" value="ATP-dep_AMP-bd_enzyme"/>
</dbReference>